<dbReference type="Proteomes" id="UP001153620">
    <property type="component" value="Chromosome 2"/>
</dbReference>
<reference evidence="3" key="1">
    <citation type="submission" date="2022-01" db="EMBL/GenBank/DDBJ databases">
        <authorList>
            <person name="King R."/>
        </authorList>
    </citation>
    <scope>NUCLEOTIDE SEQUENCE</scope>
</reference>
<proteinExistence type="predicted"/>
<accession>A0A9N9RVA7</accession>
<protein>
    <recommendedName>
        <fullName evidence="2">ARF7 effector protein C-terminal domain-containing protein</fullName>
    </recommendedName>
</protein>
<feature type="region of interest" description="Disordered" evidence="1">
    <location>
        <begin position="1"/>
        <end position="104"/>
    </location>
</feature>
<feature type="compositionally biased region" description="Low complexity" evidence="1">
    <location>
        <begin position="94"/>
        <end position="104"/>
    </location>
</feature>
<evidence type="ECO:0000313" key="3">
    <source>
        <dbReference type="EMBL" id="CAG9804425.1"/>
    </source>
</evidence>
<feature type="domain" description="ARF7 effector protein C-terminal" evidence="2">
    <location>
        <begin position="64"/>
        <end position="168"/>
    </location>
</feature>
<sequence>MTDGFIILSDDSSGEEPSAPPAFATKSTASHESTRPRNIAVKKGASVPQAQPSPTISSQQKNKRDLETLQYSSNFLDNFNPQNSRREKNKRRTQQQQQTTRPQAKKTYNYTAIYDEQGRLKVNNQDICDCFDFLCPGCHFPCHYCASQKCGMRCRVNRKFMYDAIEHDGKDHVINNPFLANLLN</sequence>
<keyword evidence="4" id="KW-1185">Reference proteome</keyword>
<dbReference type="PANTHER" id="PTHR46536:SF3">
    <property type="entry name" value="ARF7 EFFECTOR PROTEIN C-TERMINAL DOMAIN-CONTAINING PROTEIN"/>
    <property type="match status" value="1"/>
</dbReference>
<reference evidence="3" key="2">
    <citation type="submission" date="2022-10" db="EMBL/GenBank/DDBJ databases">
        <authorList>
            <consortium name="ENA_rothamsted_submissions"/>
            <consortium name="culmorum"/>
            <person name="King R."/>
        </authorList>
    </citation>
    <scope>NUCLEOTIDE SEQUENCE</scope>
</reference>
<name>A0A9N9RVA7_9DIPT</name>
<dbReference type="EMBL" id="OU895878">
    <property type="protein sequence ID" value="CAG9804425.1"/>
    <property type="molecule type" value="Genomic_DNA"/>
</dbReference>
<dbReference type="OrthoDB" id="5984406at2759"/>
<dbReference type="AlphaFoldDB" id="A0A9N9RVA7"/>
<evidence type="ECO:0000256" key="1">
    <source>
        <dbReference type="SAM" id="MobiDB-lite"/>
    </source>
</evidence>
<dbReference type="Pfam" id="PF14949">
    <property type="entry name" value="ARF7EP_C"/>
    <property type="match status" value="1"/>
</dbReference>
<feature type="compositionally biased region" description="Polar residues" evidence="1">
    <location>
        <begin position="69"/>
        <end position="83"/>
    </location>
</feature>
<gene>
    <name evidence="3" type="ORF">CHIRRI_LOCUS7314</name>
</gene>
<evidence type="ECO:0000259" key="2">
    <source>
        <dbReference type="Pfam" id="PF14949"/>
    </source>
</evidence>
<dbReference type="InterPro" id="IPR029264">
    <property type="entry name" value="ARF7EP_C"/>
</dbReference>
<evidence type="ECO:0000313" key="4">
    <source>
        <dbReference type="Proteomes" id="UP001153620"/>
    </source>
</evidence>
<organism evidence="3 4">
    <name type="scientific">Chironomus riparius</name>
    <dbReference type="NCBI Taxonomy" id="315576"/>
    <lineage>
        <taxon>Eukaryota</taxon>
        <taxon>Metazoa</taxon>
        <taxon>Ecdysozoa</taxon>
        <taxon>Arthropoda</taxon>
        <taxon>Hexapoda</taxon>
        <taxon>Insecta</taxon>
        <taxon>Pterygota</taxon>
        <taxon>Neoptera</taxon>
        <taxon>Endopterygota</taxon>
        <taxon>Diptera</taxon>
        <taxon>Nematocera</taxon>
        <taxon>Chironomoidea</taxon>
        <taxon>Chironomidae</taxon>
        <taxon>Chironominae</taxon>
        <taxon>Chironomus</taxon>
    </lineage>
</organism>
<feature type="compositionally biased region" description="Polar residues" evidence="1">
    <location>
        <begin position="48"/>
        <end position="60"/>
    </location>
</feature>
<dbReference type="PANTHER" id="PTHR46536">
    <property type="entry name" value="ARL14 EFFECTOR PROTEIN"/>
    <property type="match status" value="1"/>
</dbReference>